<protein>
    <submittedName>
        <fullName evidence="1">Nucleoside triphosphate pyrophosphohydrolase</fullName>
    </submittedName>
</protein>
<evidence type="ECO:0000313" key="1">
    <source>
        <dbReference type="EMBL" id="MBU6080339.1"/>
    </source>
</evidence>
<sequence length="107" mass="12522">MPIHNKLVRDKIPQIIEQTGKSFHIRTLDNQEYRVELKKKLNEEIKEYQSSVNDEESIEELADVLEVIHSLAKLHGSSFNEVEKIRLAKSQERGGFENRIYLESVED</sequence>
<reference evidence="1 2" key="1">
    <citation type="journal article" date="2011" name="Int. J. Syst. Evol. Microbiol.">
        <title>Allobacillus halotolerans gen. nov., sp. nov. isolated from shrimp paste.</title>
        <authorList>
            <person name="Sheu S.Y."/>
            <person name="Arun A.B."/>
            <person name="Jiang S.R."/>
            <person name="Young C.C."/>
            <person name="Chen W.M."/>
        </authorList>
    </citation>
    <scope>NUCLEOTIDE SEQUENCE [LARGE SCALE GENOMIC DNA]</scope>
    <source>
        <strain evidence="1 2">LMG 24826</strain>
    </source>
</reference>
<dbReference type="InterPro" id="IPR038735">
    <property type="entry name" value="MSMEG_1276-like_NTP-PPase_dom"/>
</dbReference>
<dbReference type="EMBL" id="JAHLZF010000005">
    <property type="protein sequence ID" value="MBU6080339.1"/>
    <property type="molecule type" value="Genomic_DNA"/>
</dbReference>
<gene>
    <name evidence="1" type="ORF">KQ486_04865</name>
</gene>
<evidence type="ECO:0000313" key="2">
    <source>
        <dbReference type="Proteomes" id="UP000812672"/>
    </source>
</evidence>
<organism evidence="1 2">
    <name type="scientific">Allobacillus halotolerans</name>
    <dbReference type="NCBI Taxonomy" id="570278"/>
    <lineage>
        <taxon>Bacteria</taxon>
        <taxon>Bacillati</taxon>
        <taxon>Bacillota</taxon>
        <taxon>Bacilli</taxon>
        <taxon>Bacillales</taxon>
        <taxon>Bacillaceae</taxon>
        <taxon>Allobacillus</taxon>
    </lineage>
</organism>
<dbReference type="RefSeq" id="WP_216686939.1">
    <property type="nucleotide sequence ID" value="NZ_CAUPKR010000004.1"/>
</dbReference>
<comment type="caution">
    <text evidence="1">The sequence shown here is derived from an EMBL/GenBank/DDBJ whole genome shotgun (WGS) entry which is preliminary data.</text>
</comment>
<proteinExistence type="predicted"/>
<name>A0ABS6GMI2_9BACI</name>
<dbReference type="Proteomes" id="UP000812672">
    <property type="component" value="Unassembled WGS sequence"/>
</dbReference>
<keyword evidence="2" id="KW-1185">Reference proteome</keyword>
<accession>A0ABS6GMI2</accession>
<dbReference type="CDD" id="cd11532">
    <property type="entry name" value="NTP-PPase_COG4997"/>
    <property type="match status" value="1"/>
</dbReference>